<dbReference type="AlphaFoldDB" id="F7NMM1"/>
<evidence type="ECO:0000313" key="5">
    <source>
        <dbReference type="Proteomes" id="UP000003240"/>
    </source>
</evidence>
<dbReference type="RefSeq" id="WP_004097838.1">
    <property type="nucleotide sequence ID" value="NZ_AFGF01000178.1"/>
</dbReference>
<protein>
    <submittedName>
        <fullName evidence="4">Two component transcriptional regulator, LytTR family protein</fullName>
    </submittedName>
</protein>
<proteinExistence type="predicted"/>
<name>F7NMM1_9FIRM</name>
<reference evidence="4 5" key="1">
    <citation type="journal article" date="2011" name="EMBO J.">
        <title>Structural diversity of bacterial flagellar motors.</title>
        <authorList>
            <person name="Chen S."/>
            <person name="Beeby M."/>
            <person name="Murphy G.E."/>
            <person name="Leadbetter J.R."/>
            <person name="Hendrixson D.R."/>
            <person name="Briegel A."/>
            <person name="Li Z."/>
            <person name="Shi J."/>
            <person name="Tocheva E.I."/>
            <person name="Muller A."/>
            <person name="Dobro M.J."/>
            <person name="Jensen G.J."/>
        </authorList>
    </citation>
    <scope>NUCLEOTIDE SEQUENCE [LARGE SCALE GENOMIC DNA]</scope>
    <source>
        <strain evidence="4 5">DSM 6540</strain>
    </source>
</reference>
<dbReference type="SUPFAM" id="SSF52172">
    <property type="entry name" value="CheY-like"/>
    <property type="match status" value="1"/>
</dbReference>
<dbReference type="Pfam" id="PF00072">
    <property type="entry name" value="Response_reg"/>
    <property type="match status" value="1"/>
</dbReference>
<evidence type="ECO:0000313" key="4">
    <source>
        <dbReference type="EMBL" id="EGO62713.1"/>
    </source>
</evidence>
<keyword evidence="5" id="KW-1185">Reference proteome</keyword>
<feature type="domain" description="HTH LytTR-type" evidence="3">
    <location>
        <begin position="139"/>
        <end position="246"/>
    </location>
</feature>
<dbReference type="PROSITE" id="PS50930">
    <property type="entry name" value="HTH_LYTTR"/>
    <property type="match status" value="1"/>
</dbReference>
<dbReference type="InterPro" id="IPR011006">
    <property type="entry name" value="CheY-like_superfamily"/>
</dbReference>
<evidence type="ECO:0000259" key="2">
    <source>
        <dbReference type="PROSITE" id="PS50110"/>
    </source>
</evidence>
<dbReference type="PROSITE" id="PS50110">
    <property type="entry name" value="RESPONSE_REGULATORY"/>
    <property type="match status" value="1"/>
</dbReference>
<feature type="modified residue" description="4-aspartylphosphate" evidence="1">
    <location>
        <position position="55"/>
    </location>
</feature>
<dbReference type="STRING" id="1009370.ALO_16761"/>
<feature type="domain" description="Response regulatory" evidence="2">
    <location>
        <begin position="4"/>
        <end position="119"/>
    </location>
</feature>
<dbReference type="InterPro" id="IPR007492">
    <property type="entry name" value="LytTR_DNA-bd_dom"/>
</dbReference>
<keyword evidence="1" id="KW-0597">Phosphoprotein</keyword>
<dbReference type="SMART" id="SM00850">
    <property type="entry name" value="LytTR"/>
    <property type="match status" value="1"/>
</dbReference>
<dbReference type="EMBL" id="AFGF01000178">
    <property type="protein sequence ID" value="EGO62713.1"/>
    <property type="molecule type" value="Genomic_DNA"/>
</dbReference>
<gene>
    <name evidence="4" type="ORF">ALO_16761</name>
</gene>
<dbReference type="OrthoDB" id="9809318at2"/>
<sequence>MPLNVLIVDDEFPARQELSCIFEEITNITVVGECKNGEEAYQFASTHEVDAVFLDVHMRTPEEGLTAAAKLKQLSHSPKLVFTTGFSEFAVKAFELNAVDYVLKPYSKERLELTIERLTQEDPPVNPLSFDKTLGPVRMPVWHNNRLLILLPEEIFFVKSDQKRKAVLCTERGDFISNMPLKLIQRRLESSGFLRTHKSYLVNISKVREIVPWFNNTYVLVIDGCPVEDVPVAKHYIKEFNQAIGI</sequence>
<dbReference type="Pfam" id="PF04397">
    <property type="entry name" value="LytTR"/>
    <property type="match status" value="1"/>
</dbReference>
<dbReference type="GO" id="GO:0000156">
    <property type="term" value="F:phosphorelay response regulator activity"/>
    <property type="evidence" value="ECO:0007669"/>
    <property type="project" value="InterPro"/>
</dbReference>
<dbReference type="eggNOG" id="COG3279">
    <property type="taxonomic scope" value="Bacteria"/>
</dbReference>
<dbReference type="InterPro" id="IPR046947">
    <property type="entry name" value="LytR-like"/>
</dbReference>
<dbReference type="PANTHER" id="PTHR37299:SF1">
    <property type="entry name" value="STAGE 0 SPORULATION PROTEIN A HOMOLOG"/>
    <property type="match status" value="1"/>
</dbReference>
<comment type="caution">
    <text evidence="4">The sequence shown here is derived from an EMBL/GenBank/DDBJ whole genome shotgun (WGS) entry which is preliminary data.</text>
</comment>
<dbReference type="PANTHER" id="PTHR37299">
    <property type="entry name" value="TRANSCRIPTIONAL REGULATOR-RELATED"/>
    <property type="match status" value="1"/>
</dbReference>
<dbReference type="Proteomes" id="UP000003240">
    <property type="component" value="Unassembled WGS sequence"/>
</dbReference>
<dbReference type="InterPro" id="IPR001789">
    <property type="entry name" value="Sig_transdc_resp-reg_receiver"/>
</dbReference>
<evidence type="ECO:0000256" key="1">
    <source>
        <dbReference type="PROSITE-ProRule" id="PRU00169"/>
    </source>
</evidence>
<organism evidence="4 5">
    <name type="scientific">Acetonema longum DSM 6540</name>
    <dbReference type="NCBI Taxonomy" id="1009370"/>
    <lineage>
        <taxon>Bacteria</taxon>
        <taxon>Bacillati</taxon>
        <taxon>Bacillota</taxon>
        <taxon>Negativicutes</taxon>
        <taxon>Acetonemataceae</taxon>
        <taxon>Acetonema</taxon>
    </lineage>
</organism>
<accession>F7NMM1</accession>
<evidence type="ECO:0000259" key="3">
    <source>
        <dbReference type="PROSITE" id="PS50930"/>
    </source>
</evidence>
<dbReference type="Gene3D" id="2.40.50.1020">
    <property type="entry name" value="LytTr DNA-binding domain"/>
    <property type="match status" value="1"/>
</dbReference>
<dbReference type="Gene3D" id="3.40.50.2300">
    <property type="match status" value="1"/>
</dbReference>
<dbReference type="GO" id="GO:0003677">
    <property type="term" value="F:DNA binding"/>
    <property type="evidence" value="ECO:0007669"/>
    <property type="project" value="InterPro"/>
</dbReference>
<dbReference type="SMART" id="SM00448">
    <property type="entry name" value="REC"/>
    <property type="match status" value="1"/>
</dbReference>